<name>A0AAV4UJN2_CAEEX</name>
<protein>
    <submittedName>
        <fullName evidence="1">Uncharacterized protein</fullName>
    </submittedName>
</protein>
<dbReference type="Proteomes" id="UP001054945">
    <property type="component" value="Unassembled WGS sequence"/>
</dbReference>
<dbReference type="AlphaFoldDB" id="A0AAV4UJN2"/>
<proteinExistence type="predicted"/>
<organism evidence="1 2">
    <name type="scientific">Caerostris extrusa</name>
    <name type="common">Bark spider</name>
    <name type="synonym">Caerostris bankana</name>
    <dbReference type="NCBI Taxonomy" id="172846"/>
    <lineage>
        <taxon>Eukaryota</taxon>
        <taxon>Metazoa</taxon>
        <taxon>Ecdysozoa</taxon>
        <taxon>Arthropoda</taxon>
        <taxon>Chelicerata</taxon>
        <taxon>Arachnida</taxon>
        <taxon>Araneae</taxon>
        <taxon>Araneomorphae</taxon>
        <taxon>Entelegynae</taxon>
        <taxon>Araneoidea</taxon>
        <taxon>Araneidae</taxon>
        <taxon>Caerostris</taxon>
    </lineage>
</organism>
<accession>A0AAV4UJN2</accession>
<evidence type="ECO:0000313" key="1">
    <source>
        <dbReference type="EMBL" id="GIY58045.1"/>
    </source>
</evidence>
<dbReference type="EMBL" id="BPLR01013007">
    <property type="protein sequence ID" value="GIY58045.1"/>
    <property type="molecule type" value="Genomic_DNA"/>
</dbReference>
<sequence>MCRAVKNNRMSKRRTAPSIPAFRILAYLGITASIRKKKSVVETWVDAISITTRSGTFTRPIVWRGWSKGLRWGWVV</sequence>
<evidence type="ECO:0000313" key="2">
    <source>
        <dbReference type="Proteomes" id="UP001054945"/>
    </source>
</evidence>
<comment type="caution">
    <text evidence="1">The sequence shown here is derived from an EMBL/GenBank/DDBJ whole genome shotgun (WGS) entry which is preliminary data.</text>
</comment>
<gene>
    <name evidence="1" type="ORF">CEXT_7791</name>
</gene>
<keyword evidence="2" id="KW-1185">Reference proteome</keyword>
<reference evidence="1 2" key="1">
    <citation type="submission" date="2021-06" db="EMBL/GenBank/DDBJ databases">
        <title>Caerostris extrusa draft genome.</title>
        <authorList>
            <person name="Kono N."/>
            <person name="Arakawa K."/>
        </authorList>
    </citation>
    <scope>NUCLEOTIDE SEQUENCE [LARGE SCALE GENOMIC DNA]</scope>
</reference>